<name>C5LNI1_PERM5</name>
<dbReference type="InterPro" id="IPR006629">
    <property type="entry name" value="LITAF"/>
</dbReference>
<evidence type="ECO:0000313" key="9">
    <source>
        <dbReference type="Proteomes" id="UP000007800"/>
    </source>
</evidence>
<dbReference type="GO" id="GO:0016020">
    <property type="term" value="C:membrane"/>
    <property type="evidence" value="ECO:0007669"/>
    <property type="project" value="UniProtKB-SubCell"/>
</dbReference>
<feature type="domain" description="LITAF" evidence="7">
    <location>
        <begin position="26"/>
        <end position="108"/>
    </location>
</feature>
<keyword evidence="4" id="KW-0862">Zinc</keyword>
<sequence>MSNEETKTSDPQPVAQSAMIGHPVDVPPVAMVYMPDFGHDPVSLECPNCKNKIISRVEHESQCGTYICCGLLCLLFWPLFWLPFCCDACQEAKHTCPNCRYHLGKKVFITS</sequence>
<dbReference type="SMART" id="SM00714">
    <property type="entry name" value="LITAF"/>
    <property type="match status" value="1"/>
</dbReference>
<dbReference type="Pfam" id="PF10601">
    <property type="entry name" value="zf-LITAF-like"/>
    <property type="match status" value="1"/>
</dbReference>
<keyword evidence="6" id="KW-1133">Transmembrane helix</keyword>
<evidence type="ECO:0000256" key="3">
    <source>
        <dbReference type="ARBA" id="ARBA00022723"/>
    </source>
</evidence>
<dbReference type="EMBL" id="GG683778">
    <property type="protein sequence ID" value="EER01732.1"/>
    <property type="molecule type" value="Genomic_DNA"/>
</dbReference>
<comment type="subcellular location">
    <subcellularLocation>
        <location evidence="1">Membrane</location>
        <topology evidence="1">Peripheral membrane protein</topology>
    </subcellularLocation>
</comment>
<evidence type="ECO:0000256" key="6">
    <source>
        <dbReference type="SAM" id="Phobius"/>
    </source>
</evidence>
<evidence type="ECO:0000256" key="1">
    <source>
        <dbReference type="ARBA" id="ARBA00004170"/>
    </source>
</evidence>
<keyword evidence="5 6" id="KW-0472">Membrane</keyword>
<evidence type="ECO:0000259" key="7">
    <source>
        <dbReference type="PROSITE" id="PS51837"/>
    </source>
</evidence>
<organism evidence="9">
    <name type="scientific">Perkinsus marinus (strain ATCC 50983 / TXsc)</name>
    <dbReference type="NCBI Taxonomy" id="423536"/>
    <lineage>
        <taxon>Eukaryota</taxon>
        <taxon>Sar</taxon>
        <taxon>Alveolata</taxon>
        <taxon>Perkinsozoa</taxon>
        <taxon>Perkinsea</taxon>
        <taxon>Perkinsida</taxon>
        <taxon>Perkinsidae</taxon>
        <taxon>Perkinsus</taxon>
    </lineage>
</organism>
<dbReference type="InterPro" id="IPR037519">
    <property type="entry name" value="LITAF_fam"/>
</dbReference>
<feature type="transmembrane region" description="Helical" evidence="6">
    <location>
        <begin position="63"/>
        <end position="84"/>
    </location>
</feature>
<dbReference type="AlphaFoldDB" id="C5LNI1"/>
<dbReference type="PROSITE" id="PS51837">
    <property type="entry name" value="LITAF"/>
    <property type="match status" value="1"/>
</dbReference>
<reference evidence="8 9" key="1">
    <citation type="submission" date="2008-07" db="EMBL/GenBank/DDBJ databases">
        <authorList>
            <person name="El-Sayed N."/>
            <person name="Caler E."/>
            <person name="Inman J."/>
            <person name="Amedeo P."/>
            <person name="Hass B."/>
            <person name="Wortman J."/>
        </authorList>
    </citation>
    <scope>NUCLEOTIDE SEQUENCE [LARGE SCALE GENOMIC DNA]</scope>
    <source>
        <strain evidence="9">ATCC 50983 / TXsc</strain>
    </source>
</reference>
<dbReference type="PANTHER" id="PTHR23292:SF6">
    <property type="entry name" value="FI16602P1-RELATED"/>
    <property type="match status" value="1"/>
</dbReference>
<protein>
    <submittedName>
        <fullName evidence="8">Lipopolysaccharide-induced tumor necrosis factor-alpha factor, putative</fullName>
    </submittedName>
</protein>
<dbReference type="OrthoDB" id="5599753at2759"/>
<keyword evidence="9" id="KW-1185">Reference proteome</keyword>
<dbReference type="OMA" id="TKTHLCA"/>
<dbReference type="InParanoid" id="C5LNI1"/>
<dbReference type="Proteomes" id="UP000007800">
    <property type="component" value="Unassembled WGS sequence"/>
</dbReference>
<comment type="similarity">
    <text evidence="2">Belongs to the CDIP1/LITAF family.</text>
</comment>
<dbReference type="PANTHER" id="PTHR23292">
    <property type="entry name" value="LIPOPOLYSACCHARIDE-INDUCED TUMOR NECROSIS FACTOR-ALPHA FACTOR"/>
    <property type="match status" value="1"/>
</dbReference>
<keyword evidence="3" id="KW-0479">Metal-binding</keyword>
<evidence type="ECO:0000256" key="4">
    <source>
        <dbReference type="ARBA" id="ARBA00022833"/>
    </source>
</evidence>
<evidence type="ECO:0000256" key="5">
    <source>
        <dbReference type="ARBA" id="ARBA00023136"/>
    </source>
</evidence>
<gene>
    <name evidence="8" type="ORF">Pmar_PMAR008198</name>
</gene>
<accession>C5LNI1</accession>
<dbReference type="GeneID" id="9040307"/>
<evidence type="ECO:0000256" key="2">
    <source>
        <dbReference type="ARBA" id="ARBA00005975"/>
    </source>
</evidence>
<dbReference type="GO" id="GO:0008270">
    <property type="term" value="F:zinc ion binding"/>
    <property type="evidence" value="ECO:0007669"/>
    <property type="project" value="TreeGrafter"/>
</dbReference>
<proteinExistence type="inferred from homology"/>
<keyword evidence="6" id="KW-0812">Transmembrane</keyword>
<dbReference type="RefSeq" id="XP_002769014.1">
    <property type="nucleotide sequence ID" value="XM_002768968.1"/>
</dbReference>
<evidence type="ECO:0000313" key="8">
    <source>
        <dbReference type="EMBL" id="EER01732.1"/>
    </source>
</evidence>